<dbReference type="Proteomes" id="UP000676194">
    <property type="component" value="Chromosome"/>
</dbReference>
<dbReference type="CDD" id="cd14014">
    <property type="entry name" value="STKc_PknB_like"/>
    <property type="match status" value="1"/>
</dbReference>
<evidence type="ECO:0000313" key="10">
    <source>
        <dbReference type="Proteomes" id="UP000676194"/>
    </source>
</evidence>
<dbReference type="Gene3D" id="3.30.200.20">
    <property type="entry name" value="Phosphorylase Kinase, domain 1"/>
    <property type="match status" value="1"/>
</dbReference>
<evidence type="ECO:0000259" key="8">
    <source>
        <dbReference type="PROSITE" id="PS50110"/>
    </source>
</evidence>
<keyword evidence="1" id="KW-0808">Transferase</keyword>
<evidence type="ECO:0000256" key="3">
    <source>
        <dbReference type="ARBA" id="ARBA00022777"/>
    </source>
</evidence>
<dbReference type="Pfam" id="PF00072">
    <property type="entry name" value="Response_reg"/>
    <property type="match status" value="2"/>
</dbReference>
<evidence type="ECO:0000256" key="5">
    <source>
        <dbReference type="PROSITE-ProRule" id="PRU00169"/>
    </source>
</evidence>
<sequence length="647" mass="69847">MDVTAAHIGVGREEFLSNLAAAELLNESDLKALQAETQSDVMQLADTVLRKGLITPYQLDAIVAGRPQDLKVGNYTLLSKLGQGGMGVVFKARHRRMKRMVAIKVLSAQLCQDESFVARFQREVETIARLGHPNIVMAYDADEAEIGHFLVMEFVEGRDLASEIAKKGPAQLPLAVDYILQTARGLAYAHSQNIVHRDIKPHNLLLDELGVVKVTDLGLAALSSGDKTAGSGLTQSGGILGTVDYMPPEQAVDSASIDARADIYSLGCTLYYLLTGTPPFSGPSMMSVLLKHRDAPIPKLSSKHGPVPPGLEAIYEKMMAKSVATRYQSMGEVIQELEQIRLQLGSVPGTNISSQTTGIFHPSSISSIAILRPDQKTIVARPVENSAISVLVVEPSRLQAGFIRKYLEQSAIRVLSSVTTGAAAEQAIRMEKPTAIVSSLYLSDMTGLELAQKIRADYPSAAPGFVLISSESESSEAQQLSQLNRVLLLPKPFGPEQLVSSVHLVTGQSISGRAGLAPPITRRNRAELRVLVVDDSSTARVHERIILNQLGFTQIHEASDGAQAIAAATREAFDLIVTDYNMPLLDGRALVSYLKQTTSTAAVPIVMVTTETEARILDPVRELGVAEIFPKAFPSDQVESLMKKLFG</sequence>
<dbReference type="SUPFAM" id="SSF52172">
    <property type="entry name" value="CheY-like"/>
    <property type="match status" value="2"/>
</dbReference>
<dbReference type="EMBL" id="CP074694">
    <property type="protein sequence ID" value="QVL33556.1"/>
    <property type="molecule type" value="Genomic_DNA"/>
</dbReference>
<feature type="modified residue" description="4-aspartylphosphate" evidence="5">
    <location>
        <position position="579"/>
    </location>
</feature>
<dbReference type="KEGG" id="tsph:KIH39_06495"/>
<dbReference type="GO" id="GO:0005524">
    <property type="term" value="F:ATP binding"/>
    <property type="evidence" value="ECO:0007669"/>
    <property type="project" value="UniProtKB-UniRule"/>
</dbReference>
<organism evidence="9 10">
    <name type="scientific">Telmatocola sphagniphila</name>
    <dbReference type="NCBI Taxonomy" id="1123043"/>
    <lineage>
        <taxon>Bacteria</taxon>
        <taxon>Pseudomonadati</taxon>
        <taxon>Planctomycetota</taxon>
        <taxon>Planctomycetia</taxon>
        <taxon>Gemmatales</taxon>
        <taxon>Gemmataceae</taxon>
    </lineage>
</organism>
<evidence type="ECO:0000256" key="1">
    <source>
        <dbReference type="ARBA" id="ARBA00022679"/>
    </source>
</evidence>
<evidence type="ECO:0000256" key="4">
    <source>
        <dbReference type="ARBA" id="ARBA00022840"/>
    </source>
</evidence>
<proteinExistence type="predicted"/>
<keyword evidence="2 6" id="KW-0547">Nucleotide-binding</keyword>
<dbReference type="PANTHER" id="PTHR43289:SF6">
    <property type="entry name" value="SERINE_THREONINE-PROTEIN KINASE NEKL-3"/>
    <property type="match status" value="1"/>
</dbReference>
<keyword evidence="5" id="KW-0597">Phosphoprotein</keyword>
<dbReference type="AlphaFoldDB" id="A0A8E6B883"/>
<keyword evidence="10" id="KW-1185">Reference proteome</keyword>
<feature type="domain" description="Response regulatory" evidence="8">
    <location>
        <begin position="389"/>
        <end position="506"/>
    </location>
</feature>
<reference evidence="9" key="1">
    <citation type="submission" date="2021-05" db="EMBL/GenBank/DDBJ databases">
        <title>Complete genome sequence of the cellulolytic planctomycete Telmatocola sphagniphila SP2T and characterization of the first cellulase from planctomycetes.</title>
        <authorList>
            <person name="Rakitin A.L."/>
            <person name="Beletsky A.V."/>
            <person name="Naumoff D.G."/>
            <person name="Kulichevskaya I.S."/>
            <person name="Mardanov A.V."/>
            <person name="Ravin N.V."/>
            <person name="Dedysh S.N."/>
        </authorList>
    </citation>
    <scope>NUCLEOTIDE SEQUENCE</scope>
    <source>
        <strain evidence="9">SP2T</strain>
    </source>
</reference>
<dbReference type="InterPro" id="IPR001789">
    <property type="entry name" value="Sig_transdc_resp-reg_receiver"/>
</dbReference>
<dbReference type="SMART" id="SM00448">
    <property type="entry name" value="REC"/>
    <property type="match status" value="2"/>
</dbReference>
<protein>
    <submittedName>
        <fullName evidence="9">Response regulator</fullName>
    </submittedName>
</protein>
<keyword evidence="3" id="KW-0418">Kinase</keyword>
<feature type="domain" description="Response regulatory" evidence="8">
    <location>
        <begin position="529"/>
        <end position="646"/>
    </location>
</feature>
<evidence type="ECO:0000256" key="2">
    <source>
        <dbReference type="ARBA" id="ARBA00022741"/>
    </source>
</evidence>
<dbReference type="Gene3D" id="1.10.510.10">
    <property type="entry name" value="Transferase(Phosphotransferase) domain 1"/>
    <property type="match status" value="1"/>
</dbReference>
<dbReference type="InterPro" id="IPR011009">
    <property type="entry name" value="Kinase-like_dom_sf"/>
</dbReference>
<dbReference type="GO" id="GO:0000160">
    <property type="term" value="P:phosphorelay signal transduction system"/>
    <property type="evidence" value="ECO:0007669"/>
    <property type="project" value="InterPro"/>
</dbReference>
<feature type="binding site" evidence="6">
    <location>
        <position position="104"/>
    </location>
    <ligand>
        <name>ATP</name>
        <dbReference type="ChEBI" id="CHEBI:30616"/>
    </ligand>
</feature>
<dbReference type="PANTHER" id="PTHR43289">
    <property type="entry name" value="MITOGEN-ACTIVATED PROTEIN KINASE KINASE KINASE 20-RELATED"/>
    <property type="match status" value="1"/>
</dbReference>
<feature type="domain" description="Protein kinase" evidence="7">
    <location>
        <begin position="75"/>
        <end position="342"/>
    </location>
</feature>
<gene>
    <name evidence="9" type="ORF">KIH39_06495</name>
</gene>
<dbReference type="InterPro" id="IPR011006">
    <property type="entry name" value="CheY-like_superfamily"/>
</dbReference>
<dbReference type="SUPFAM" id="SSF56112">
    <property type="entry name" value="Protein kinase-like (PK-like)"/>
    <property type="match status" value="1"/>
</dbReference>
<dbReference type="PROSITE" id="PS00108">
    <property type="entry name" value="PROTEIN_KINASE_ST"/>
    <property type="match status" value="1"/>
</dbReference>
<dbReference type="RefSeq" id="WP_213498467.1">
    <property type="nucleotide sequence ID" value="NZ_CP074694.1"/>
</dbReference>
<evidence type="ECO:0000256" key="6">
    <source>
        <dbReference type="PROSITE-ProRule" id="PRU10141"/>
    </source>
</evidence>
<dbReference type="Pfam" id="PF00069">
    <property type="entry name" value="Pkinase"/>
    <property type="match status" value="1"/>
</dbReference>
<dbReference type="InterPro" id="IPR017441">
    <property type="entry name" value="Protein_kinase_ATP_BS"/>
</dbReference>
<dbReference type="PROSITE" id="PS00107">
    <property type="entry name" value="PROTEIN_KINASE_ATP"/>
    <property type="match status" value="1"/>
</dbReference>
<name>A0A8E6B883_9BACT</name>
<dbReference type="PROSITE" id="PS50110">
    <property type="entry name" value="RESPONSE_REGULATORY"/>
    <property type="match status" value="2"/>
</dbReference>
<dbReference type="SMART" id="SM00220">
    <property type="entry name" value="S_TKc"/>
    <property type="match status" value="1"/>
</dbReference>
<dbReference type="InterPro" id="IPR008271">
    <property type="entry name" value="Ser/Thr_kinase_AS"/>
</dbReference>
<dbReference type="PROSITE" id="PS50011">
    <property type="entry name" value="PROTEIN_KINASE_DOM"/>
    <property type="match status" value="1"/>
</dbReference>
<dbReference type="InterPro" id="IPR000719">
    <property type="entry name" value="Prot_kinase_dom"/>
</dbReference>
<keyword evidence="4 6" id="KW-0067">ATP-binding</keyword>
<accession>A0A8E6B883</accession>
<comment type="caution">
    <text evidence="5">Lacks conserved residue(s) required for the propagation of feature annotation.</text>
</comment>
<dbReference type="Gene3D" id="3.40.50.2300">
    <property type="match status" value="2"/>
</dbReference>
<evidence type="ECO:0000313" key="9">
    <source>
        <dbReference type="EMBL" id="QVL33556.1"/>
    </source>
</evidence>
<evidence type="ECO:0000259" key="7">
    <source>
        <dbReference type="PROSITE" id="PS50011"/>
    </source>
</evidence>
<dbReference type="CDD" id="cd00156">
    <property type="entry name" value="REC"/>
    <property type="match status" value="1"/>
</dbReference>
<dbReference type="GO" id="GO:0004674">
    <property type="term" value="F:protein serine/threonine kinase activity"/>
    <property type="evidence" value="ECO:0007669"/>
    <property type="project" value="TreeGrafter"/>
</dbReference>